<comment type="subcellular location">
    <subcellularLocation>
        <location evidence="1 11">Endoplasmic reticulum membrane</location>
        <topology evidence="1 11">Multi-pass membrane protein</topology>
    </subcellularLocation>
</comment>
<dbReference type="PANTHER" id="PTHR12317">
    <property type="entry name" value="DIACYLGLYCEROL O-ACYLTRANSFERASE"/>
    <property type="match status" value="1"/>
</dbReference>
<evidence type="ECO:0000256" key="7">
    <source>
        <dbReference type="ARBA" id="ARBA00022989"/>
    </source>
</evidence>
<evidence type="ECO:0000313" key="12">
    <source>
        <dbReference type="EMBL" id="RYQ81280.1"/>
    </source>
</evidence>
<evidence type="ECO:0000256" key="10">
    <source>
        <dbReference type="ARBA" id="ARBA00023315"/>
    </source>
</evidence>
<name>A0A444WV48_ARAHY</name>
<gene>
    <name evidence="12" type="ORF">Ahy_Scaffold1g107247</name>
</gene>
<keyword evidence="7 11" id="KW-1133">Transmembrane helix</keyword>
<keyword evidence="3" id="KW-0444">Lipid biosynthesis</keyword>
<protein>
    <recommendedName>
        <fullName evidence="11">Acyltransferase</fullName>
        <ecNumber evidence="11">2.3.1.-</ecNumber>
    </recommendedName>
</protein>
<evidence type="ECO:0000313" key="13">
    <source>
        <dbReference type="Proteomes" id="UP000289738"/>
    </source>
</evidence>
<keyword evidence="8" id="KW-0443">Lipid metabolism</keyword>
<keyword evidence="4 11" id="KW-0808">Transferase</keyword>
<keyword evidence="6 11" id="KW-0256">Endoplasmic reticulum</keyword>
<organism evidence="12 13">
    <name type="scientific">Arachis hypogaea</name>
    <name type="common">Peanut</name>
    <dbReference type="NCBI Taxonomy" id="3818"/>
    <lineage>
        <taxon>Eukaryota</taxon>
        <taxon>Viridiplantae</taxon>
        <taxon>Streptophyta</taxon>
        <taxon>Embryophyta</taxon>
        <taxon>Tracheophyta</taxon>
        <taxon>Spermatophyta</taxon>
        <taxon>Magnoliopsida</taxon>
        <taxon>eudicotyledons</taxon>
        <taxon>Gunneridae</taxon>
        <taxon>Pentapetalae</taxon>
        <taxon>rosids</taxon>
        <taxon>fabids</taxon>
        <taxon>Fabales</taxon>
        <taxon>Fabaceae</taxon>
        <taxon>Papilionoideae</taxon>
        <taxon>50 kb inversion clade</taxon>
        <taxon>dalbergioids sensu lato</taxon>
        <taxon>Dalbergieae</taxon>
        <taxon>Pterocarpus clade</taxon>
        <taxon>Arachis</taxon>
    </lineage>
</organism>
<feature type="transmembrane region" description="Helical" evidence="11">
    <location>
        <begin position="38"/>
        <end position="66"/>
    </location>
</feature>
<evidence type="ECO:0000256" key="4">
    <source>
        <dbReference type="ARBA" id="ARBA00022679"/>
    </source>
</evidence>
<comment type="similarity">
    <text evidence="2 11">Belongs to the diacylglycerol acyltransferase family.</text>
</comment>
<keyword evidence="13" id="KW-1185">Reference proteome</keyword>
<dbReference type="CDD" id="cd07987">
    <property type="entry name" value="LPLAT_MGAT-like"/>
    <property type="match status" value="1"/>
</dbReference>
<evidence type="ECO:0000256" key="1">
    <source>
        <dbReference type="ARBA" id="ARBA00004477"/>
    </source>
</evidence>
<dbReference type="GO" id="GO:0004144">
    <property type="term" value="F:diacylglycerol O-acyltransferase activity"/>
    <property type="evidence" value="ECO:0007669"/>
    <property type="project" value="TreeGrafter"/>
</dbReference>
<keyword evidence="5 11" id="KW-0812">Transmembrane</keyword>
<accession>A0A444WV48</accession>
<dbReference type="Proteomes" id="UP000289738">
    <property type="component" value="Unassembled WGS sequence"/>
</dbReference>
<evidence type="ECO:0000256" key="3">
    <source>
        <dbReference type="ARBA" id="ARBA00022516"/>
    </source>
</evidence>
<evidence type="ECO:0000256" key="11">
    <source>
        <dbReference type="RuleBase" id="RU367023"/>
    </source>
</evidence>
<dbReference type="PANTHER" id="PTHR12317:SF63">
    <property type="entry name" value="DIACYLGLYCEROL O-ACYLTRANSFERASE 2"/>
    <property type="match status" value="1"/>
</dbReference>
<dbReference type="EMBL" id="SDMP01000021">
    <property type="protein sequence ID" value="RYQ81280.1"/>
    <property type="molecule type" value="Genomic_DNA"/>
</dbReference>
<sequence>MAEKVFSAKEIFAADSSNIFIMILALLIWLGAIHLNFLFILLLIFLPLSKSLLLFGLLVVLVVIPVDDKSRLGRRLARSLSKYACSYFPVTLHVEDMNAFDPNRAYVFGYEPHSVLPIGVIALAESIGWMPLPKLKVLASSAVRLFYMRLCNELMINDVKIPLQAFDLALNNEQIFYIPVLRHLWTWFGVTRAAKKNFISQLSAGYSCVLIPGGVQETFFMKHGSEIAFLKTRRGFVRIAMERGHPLVPTFCFGQSDVYKWWKPSGTLVMKLSRAIKFAPIFYWGIFGTPIPFRRPMYIAVGRPIEPPKNPEPTQEEVDKVLIQFVDALQDLFERHKARAGYPKLELRIL</sequence>
<keyword evidence="10" id="KW-0012">Acyltransferase</keyword>
<dbReference type="Pfam" id="PF03982">
    <property type="entry name" value="DAGAT"/>
    <property type="match status" value="2"/>
</dbReference>
<evidence type="ECO:0000256" key="2">
    <source>
        <dbReference type="ARBA" id="ARBA00005420"/>
    </source>
</evidence>
<reference evidence="12 13" key="1">
    <citation type="submission" date="2019-01" db="EMBL/GenBank/DDBJ databases">
        <title>Sequencing of cultivated peanut Arachis hypogaea provides insights into genome evolution and oil improvement.</title>
        <authorList>
            <person name="Chen X."/>
        </authorList>
    </citation>
    <scope>NUCLEOTIDE SEQUENCE [LARGE SCALE GENOMIC DNA]</scope>
    <source>
        <strain evidence="13">cv. Fuhuasheng</strain>
        <tissue evidence="12">Leaves</tissue>
    </source>
</reference>
<dbReference type="InterPro" id="IPR007130">
    <property type="entry name" value="DAGAT"/>
</dbReference>
<evidence type="ECO:0000256" key="6">
    <source>
        <dbReference type="ARBA" id="ARBA00022824"/>
    </source>
</evidence>
<dbReference type="GO" id="GO:0005789">
    <property type="term" value="C:endoplasmic reticulum membrane"/>
    <property type="evidence" value="ECO:0007669"/>
    <property type="project" value="UniProtKB-SubCell"/>
</dbReference>
<evidence type="ECO:0000256" key="5">
    <source>
        <dbReference type="ARBA" id="ARBA00022692"/>
    </source>
</evidence>
<keyword evidence="9 11" id="KW-0472">Membrane</keyword>
<comment type="caution">
    <text evidence="12">The sequence shown here is derived from an EMBL/GenBank/DDBJ whole genome shotgun (WGS) entry which is preliminary data.</text>
</comment>
<dbReference type="GO" id="GO:0019432">
    <property type="term" value="P:triglyceride biosynthetic process"/>
    <property type="evidence" value="ECO:0007669"/>
    <property type="project" value="UniProtKB-ARBA"/>
</dbReference>
<dbReference type="AlphaFoldDB" id="A0A444WV48"/>
<evidence type="ECO:0000256" key="9">
    <source>
        <dbReference type="ARBA" id="ARBA00023136"/>
    </source>
</evidence>
<feature type="transmembrane region" description="Helical" evidence="11">
    <location>
        <begin position="12"/>
        <end position="32"/>
    </location>
</feature>
<dbReference type="STRING" id="3818.A0A444WV48"/>
<proteinExistence type="inferred from homology"/>
<dbReference type="EC" id="2.3.1.-" evidence="11"/>
<evidence type="ECO:0000256" key="8">
    <source>
        <dbReference type="ARBA" id="ARBA00023098"/>
    </source>
</evidence>